<keyword evidence="2" id="KW-1003">Cell membrane</keyword>
<evidence type="ECO:0000256" key="2">
    <source>
        <dbReference type="ARBA" id="ARBA00022475"/>
    </source>
</evidence>
<feature type="domain" description="DUF3817" evidence="8">
    <location>
        <begin position="6"/>
        <end position="93"/>
    </location>
</feature>
<protein>
    <submittedName>
        <fullName evidence="9">DUF3817 domain-containing protein</fullName>
    </submittedName>
</protein>
<sequence>MSRTGRLFSFVALGEAVTWAGLLIGMFLKYVTDTTDLGVFIFGRLHGGMFLVYFVVAVYAAVKLQWPWWVSVLAILAAVPPLVTLPLEVALRRHNLLHARNDRRPSKLMKRRRGAVDDAPLSGVGSE</sequence>
<dbReference type="NCBIfam" id="TIGR03954">
    <property type="entry name" value="integ_memb_HG"/>
    <property type="match status" value="1"/>
</dbReference>
<dbReference type="RefSeq" id="WP_350351685.1">
    <property type="nucleotide sequence ID" value="NZ_CP158357.1"/>
</dbReference>
<keyword evidence="5 7" id="KW-0472">Membrane</keyword>
<dbReference type="GO" id="GO:0005886">
    <property type="term" value="C:plasma membrane"/>
    <property type="evidence" value="ECO:0007669"/>
    <property type="project" value="UniProtKB-SubCell"/>
</dbReference>
<dbReference type="InterPro" id="IPR023845">
    <property type="entry name" value="DUF3817_TM"/>
</dbReference>
<reference evidence="9" key="1">
    <citation type="submission" date="2024-06" db="EMBL/GenBank/DDBJ databases">
        <title>Draft genome sequence of Microbacterium sp. strain A8/3-1, isolated from Oxytropis tragacanthoides Fisch. ex DC. Root nodules in the Altai region of Russia.</title>
        <authorList>
            <person name="Sazanova A."/>
            <person name="Guro P."/>
            <person name="Kuznetsova I."/>
            <person name="Belimov A."/>
            <person name="Safronova V."/>
        </authorList>
    </citation>
    <scope>NUCLEOTIDE SEQUENCE</scope>
    <source>
        <strain evidence="9">A8/3-1</strain>
    </source>
</reference>
<dbReference type="AlphaFoldDB" id="A0AAU7VW29"/>
<accession>A0AAU7VW29</accession>
<organism evidence="9">
    <name type="scientific">Microbacterium sp. A8/3-1</name>
    <dbReference type="NCBI Taxonomy" id="3160749"/>
    <lineage>
        <taxon>Bacteria</taxon>
        <taxon>Bacillati</taxon>
        <taxon>Actinomycetota</taxon>
        <taxon>Actinomycetes</taxon>
        <taxon>Micrococcales</taxon>
        <taxon>Microbacteriaceae</taxon>
        <taxon>Microbacterium</taxon>
    </lineage>
</organism>
<evidence type="ECO:0000256" key="7">
    <source>
        <dbReference type="SAM" id="Phobius"/>
    </source>
</evidence>
<evidence type="ECO:0000256" key="1">
    <source>
        <dbReference type="ARBA" id="ARBA00004651"/>
    </source>
</evidence>
<proteinExistence type="predicted"/>
<evidence type="ECO:0000256" key="6">
    <source>
        <dbReference type="SAM" id="MobiDB-lite"/>
    </source>
</evidence>
<dbReference type="PANTHER" id="PTHR40077:SF1">
    <property type="entry name" value="MEMBRANE PROTEIN"/>
    <property type="match status" value="1"/>
</dbReference>
<dbReference type="Pfam" id="PF12823">
    <property type="entry name" value="DUF3817"/>
    <property type="match status" value="1"/>
</dbReference>
<dbReference type="EMBL" id="CP158357">
    <property type="protein sequence ID" value="XBX78417.1"/>
    <property type="molecule type" value="Genomic_DNA"/>
</dbReference>
<feature type="transmembrane region" description="Helical" evidence="7">
    <location>
        <begin position="68"/>
        <end position="91"/>
    </location>
</feature>
<dbReference type="PANTHER" id="PTHR40077">
    <property type="entry name" value="MEMBRANE PROTEIN-RELATED"/>
    <property type="match status" value="1"/>
</dbReference>
<evidence type="ECO:0000256" key="3">
    <source>
        <dbReference type="ARBA" id="ARBA00022692"/>
    </source>
</evidence>
<evidence type="ECO:0000256" key="5">
    <source>
        <dbReference type="ARBA" id="ARBA00023136"/>
    </source>
</evidence>
<gene>
    <name evidence="9" type="ORF">ABS642_21345</name>
</gene>
<evidence type="ECO:0000259" key="8">
    <source>
        <dbReference type="Pfam" id="PF12823"/>
    </source>
</evidence>
<evidence type="ECO:0000256" key="4">
    <source>
        <dbReference type="ARBA" id="ARBA00022989"/>
    </source>
</evidence>
<name>A0AAU7VW29_9MICO</name>
<keyword evidence="3 7" id="KW-0812">Transmembrane</keyword>
<feature type="transmembrane region" description="Helical" evidence="7">
    <location>
        <begin position="6"/>
        <end position="28"/>
    </location>
</feature>
<keyword evidence="4 7" id="KW-1133">Transmembrane helix</keyword>
<feature type="transmembrane region" description="Helical" evidence="7">
    <location>
        <begin position="40"/>
        <end position="62"/>
    </location>
</feature>
<evidence type="ECO:0000313" key="9">
    <source>
        <dbReference type="EMBL" id="XBX78417.1"/>
    </source>
</evidence>
<feature type="region of interest" description="Disordered" evidence="6">
    <location>
        <begin position="102"/>
        <end position="127"/>
    </location>
</feature>
<comment type="subcellular location">
    <subcellularLocation>
        <location evidence="1">Cell membrane</location>
        <topology evidence="1">Multi-pass membrane protein</topology>
    </subcellularLocation>
</comment>